<reference evidence="5 6" key="1">
    <citation type="submission" date="2024-09" db="EMBL/GenBank/DDBJ databases">
        <authorList>
            <person name="Sun Q."/>
            <person name="Mori K."/>
        </authorList>
    </citation>
    <scope>NUCLEOTIDE SEQUENCE [LARGE SCALE GENOMIC DNA]</scope>
    <source>
        <strain evidence="5 6">CCM 4839</strain>
    </source>
</reference>
<dbReference type="PANTHER" id="PTHR42756">
    <property type="entry name" value="TRANSCRIPTIONAL REGULATOR, MARR"/>
    <property type="match status" value="1"/>
</dbReference>
<keyword evidence="6" id="KW-1185">Reference proteome</keyword>
<evidence type="ECO:0000256" key="1">
    <source>
        <dbReference type="ARBA" id="ARBA00023015"/>
    </source>
</evidence>
<dbReference type="InterPro" id="IPR000835">
    <property type="entry name" value="HTH_MarR-typ"/>
</dbReference>
<organism evidence="5 6">
    <name type="scientific">Paenibacillus mendelii</name>
    <dbReference type="NCBI Taxonomy" id="206163"/>
    <lineage>
        <taxon>Bacteria</taxon>
        <taxon>Bacillati</taxon>
        <taxon>Bacillota</taxon>
        <taxon>Bacilli</taxon>
        <taxon>Bacillales</taxon>
        <taxon>Paenibacillaceae</taxon>
        <taxon>Paenibacillus</taxon>
    </lineage>
</organism>
<proteinExistence type="predicted"/>
<dbReference type="PANTHER" id="PTHR42756:SF1">
    <property type="entry name" value="TRANSCRIPTIONAL REPRESSOR OF EMRAB OPERON"/>
    <property type="match status" value="1"/>
</dbReference>
<feature type="domain" description="HTH marR-type" evidence="4">
    <location>
        <begin position="6"/>
        <end position="137"/>
    </location>
</feature>
<dbReference type="Proteomes" id="UP001589818">
    <property type="component" value="Unassembled WGS sequence"/>
</dbReference>
<dbReference type="SUPFAM" id="SSF46785">
    <property type="entry name" value="Winged helix' DNA-binding domain"/>
    <property type="match status" value="1"/>
</dbReference>
<comment type="caution">
    <text evidence="5">The sequence shown here is derived from an EMBL/GenBank/DDBJ whole genome shotgun (WGS) entry which is preliminary data.</text>
</comment>
<dbReference type="SMART" id="SM00347">
    <property type="entry name" value="HTH_MARR"/>
    <property type="match status" value="1"/>
</dbReference>
<evidence type="ECO:0000259" key="4">
    <source>
        <dbReference type="PROSITE" id="PS50995"/>
    </source>
</evidence>
<dbReference type="RefSeq" id="WP_373567576.1">
    <property type="nucleotide sequence ID" value="NZ_JANHOF010000005.1"/>
</dbReference>
<protein>
    <submittedName>
        <fullName evidence="5">MarR family winged helix-turn-helix transcriptional regulator</fullName>
    </submittedName>
</protein>
<evidence type="ECO:0000256" key="3">
    <source>
        <dbReference type="ARBA" id="ARBA00023163"/>
    </source>
</evidence>
<keyword evidence="1" id="KW-0805">Transcription regulation</keyword>
<evidence type="ECO:0000313" key="6">
    <source>
        <dbReference type="Proteomes" id="UP001589818"/>
    </source>
</evidence>
<dbReference type="PRINTS" id="PR00598">
    <property type="entry name" value="HTHMARR"/>
</dbReference>
<name>A0ABV6JD87_9BACL</name>
<sequence>MERMHGDGLIHLMGHIMKLHRHNVHIAIQDDVYPGQPPLLTRLLEHDGQSQKELAMKMNVKPATLTVMINRMAKTGLVERRTDPLDQRVSRVYLTGSGRQAAVDVKEAVQQLEVRSFSRFSEDEKELFRRMLQQIHEEQEAFRREHS</sequence>
<evidence type="ECO:0000256" key="2">
    <source>
        <dbReference type="ARBA" id="ARBA00023125"/>
    </source>
</evidence>
<dbReference type="PROSITE" id="PS50995">
    <property type="entry name" value="HTH_MARR_2"/>
    <property type="match status" value="1"/>
</dbReference>
<gene>
    <name evidence="5" type="ORF">ACFFJ8_15700</name>
</gene>
<dbReference type="InterPro" id="IPR036388">
    <property type="entry name" value="WH-like_DNA-bd_sf"/>
</dbReference>
<dbReference type="Pfam" id="PF01047">
    <property type="entry name" value="MarR"/>
    <property type="match status" value="1"/>
</dbReference>
<keyword evidence="2" id="KW-0238">DNA-binding</keyword>
<dbReference type="InterPro" id="IPR036390">
    <property type="entry name" value="WH_DNA-bd_sf"/>
</dbReference>
<keyword evidence="3" id="KW-0804">Transcription</keyword>
<accession>A0ABV6JD87</accession>
<dbReference type="Gene3D" id="1.10.10.10">
    <property type="entry name" value="Winged helix-like DNA-binding domain superfamily/Winged helix DNA-binding domain"/>
    <property type="match status" value="1"/>
</dbReference>
<evidence type="ECO:0000313" key="5">
    <source>
        <dbReference type="EMBL" id="MFC0392815.1"/>
    </source>
</evidence>
<dbReference type="EMBL" id="JBHLVF010000023">
    <property type="protein sequence ID" value="MFC0392815.1"/>
    <property type="molecule type" value="Genomic_DNA"/>
</dbReference>